<evidence type="ECO:0000313" key="3">
    <source>
        <dbReference type="Proteomes" id="UP001597295"/>
    </source>
</evidence>
<organism evidence="2 3">
    <name type="scientific">Lacibacterium aquatile</name>
    <dbReference type="NCBI Taxonomy" id="1168082"/>
    <lineage>
        <taxon>Bacteria</taxon>
        <taxon>Pseudomonadati</taxon>
        <taxon>Pseudomonadota</taxon>
        <taxon>Alphaproteobacteria</taxon>
        <taxon>Rhodospirillales</taxon>
        <taxon>Rhodospirillaceae</taxon>
    </lineage>
</organism>
<protein>
    <submittedName>
        <fullName evidence="2">Lactate utilization protein C</fullName>
    </submittedName>
</protein>
<comment type="caution">
    <text evidence="2">The sequence shown here is derived from an EMBL/GenBank/DDBJ whole genome shotgun (WGS) entry which is preliminary data.</text>
</comment>
<feature type="domain" description="LUD" evidence="1">
    <location>
        <begin position="124"/>
        <end position="223"/>
    </location>
</feature>
<evidence type="ECO:0000313" key="2">
    <source>
        <dbReference type="EMBL" id="MFD2261730.1"/>
    </source>
</evidence>
<name>A0ABW5DQZ0_9PROT</name>
<dbReference type="Gene3D" id="3.40.50.10420">
    <property type="entry name" value="NagB/RpiA/CoA transferase-like"/>
    <property type="match status" value="1"/>
</dbReference>
<dbReference type="InterPro" id="IPR037171">
    <property type="entry name" value="NagB/RpiA_transferase-like"/>
</dbReference>
<dbReference type="SUPFAM" id="SSF100950">
    <property type="entry name" value="NagB/RpiA/CoA transferase-like"/>
    <property type="match status" value="1"/>
</dbReference>
<proteinExistence type="predicted"/>
<dbReference type="PANTHER" id="PTHR43682:SF1">
    <property type="entry name" value="LACTATE UTILIZATION PROTEIN C"/>
    <property type="match status" value="1"/>
</dbReference>
<dbReference type="InterPro" id="IPR024185">
    <property type="entry name" value="FTHF_cligase-like_sf"/>
</dbReference>
<accession>A0ABW5DQZ0</accession>
<gene>
    <name evidence="2" type="ORF">ACFSM5_02445</name>
</gene>
<keyword evidence="3" id="KW-1185">Reference proteome</keyword>
<sequence length="226" mass="24187">MSARDEILGSIRRSLRRDVLDPTIQSALDQRLTARGRHVQLARIDRDHDGLVQLFEEMALALSATVGHVASTGDVPAAVADYLTSQNLPATVKAAPGLKSIPWETRPTLEISYGPAVDSDAVSVTPCVAAVAETGTLVLHSGPDTPSTLNFLPDTHIVVVRRSQVTGSYENALDAIRDRGGQGREGLLPRTINMISGPSRTGDIEQTIQLGAHGPRRLHILLLDGE</sequence>
<evidence type="ECO:0000259" key="1">
    <source>
        <dbReference type="Pfam" id="PF02589"/>
    </source>
</evidence>
<dbReference type="PANTHER" id="PTHR43682">
    <property type="entry name" value="LACTATE UTILIZATION PROTEIN C"/>
    <property type="match status" value="1"/>
</dbReference>
<dbReference type="Proteomes" id="UP001597295">
    <property type="component" value="Unassembled WGS sequence"/>
</dbReference>
<reference evidence="3" key="1">
    <citation type="journal article" date="2019" name="Int. J. Syst. Evol. Microbiol.">
        <title>The Global Catalogue of Microorganisms (GCM) 10K type strain sequencing project: providing services to taxonomists for standard genome sequencing and annotation.</title>
        <authorList>
            <consortium name="The Broad Institute Genomics Platform"/>
            <consortium name="The Broad Institute Genome Sequencing Center for Infectious Disease"/>
            <person name="Wu L."/>
            <person name="Ma J."/>
        </authorList>
    </citation>
    <scope>NUCLEOTIDE SEQUENCE [LARGE SCALE GENOMIC DNA]</scope>
    <source>
        <strain evidence="3">CGMCC 1.19062</strain>
    </source>
</reference>
<dbReference type="EMBL" id="JBHUIP010000003">
    <property type="protein sequence ID" value="MFD2261730.1"/>
    <property type="molecule type" value="Genomic_DNA"/>
</dbReference>
<dbReference type="RefSeq" id="WP_379874646.1">
    <property type="nucleotide sequence ID" value="NZ_JBHUIP010000003.1"/>
</dbReference>
<dbReference type="Pfam" id="PF02589">
    <property type="entry name" value="LUD_dom"/>
    <property type="match status" value="1"/>
</dbReference>
<dbReference type="InterPro" id="IPR003741">
    <property type="entry name" value="LUD_dom"/>
</dbReference>